<dbReference type="AlphaFoldDB" id="A0A4Y3K892"/>
<keyword evidence="3" id="KW-1185">Reference proteome</keyword>
<dbReference type="EMBL" id="BJLP01000004">
    <property type="protein sequence ID" value="GEA79936.1"/>
    <property type="molecule type" value="Genomic_DNA"/>
</dbReference>
<evidence type="ECO:0000313" key="2">
    <source>
        <dbReference type="EMBL" id="GEA79936.1"/>
    </source>
</evidence>
<feature type="region of interest" description="Disordered" evidence="1">
    <location>
        <begin position="46"/>
        <end position="87"/>
    </location>
</feature>
<feature type="compositionally biased region" description="Acidic residues" evidence="1">
    <location>
        <begin position="69"/>
        <end position="87"/>
    </location>
</feature>
<feature type="compositionally biased region" description="Low complexity" evidence="1">
    <location>
        <begin position="49"/>
        <end position="67"/>
    </location>
</feature>
<evidence type="ECO:0000256" key="1">
    <source>
        <dbReference type="SAM" id="MobiDB-lite"/>
    </source>
</evidence>
<organism evidence="2 3">
    <name type="scientific">Cellulomonas uda</name>
    <dbReference type="NCBI Taxonomy" id="1714"/>
    <lineage>
        <taxon>Bacteria</taxon>
        <taxon>Bacillati</taxon>
        <taxon>Actinomycetota</taxon>
        <taxon>Actinomycetes</taxon>
        <taxon>Micrococcales</taxon>
        <taxon>Cellulomonadaceae</taxon>
        <taxon>Cellulomonas</taxon>
    </lineage>
</organism>
<accession>A0A4Y3K892</accession>
<protein>
    <submittedName>
        <fullName evidence="2">Uncharacterized protein</fullName>
    </submittedName>
</protein>
<reference evidence="2 3" key="1">
    <citation type="submission" date="2019-06" db="EMBL/GenBank/DDBJ databases">
        <title>Whole genome shotgun sequence of Cellulomonas uda NBRC 3747.</title>
        <authorList>
            <person name="Hosoyama A."/>
            <person name="Uohara A."/>
            <person name="Ohji S."/>
            <person name="Ichikawa N."/>
        </authorList>
    </citation>
    <scope>NUCLEOTIDE SEQUENCE [LARGE SCALE GENOMIC DNA]</scope>
    <source>
        <strain evidence="2 3">NBRC 3747</strain>
    </source>
</reference>
<dbReference type="Proteomes" id="UP000315842">
    <property type="component" value="Unassembled WGS sequence"/>
</dbReference>
<evidence type="ECO:0000313" key="3">
    <source>
        <dbReference type="Proteomes" id="UP000315842"/>
    </source>
</evidence>
<dbReference type="RefSeq" id="WP_141318256.1">
    <property type="nucleotide sequence ID" value="NZ_BJLP01000004.1"/>
</dbReference>
<gene>
    <name evidence="2" type="ORF">CUD01_03800</name>
</gene>
<proteinExistence type="predicted"/>
<name>A0A4Y3K892_CELUD</name>
<sequence length="87" mass="9337">MARIRNVSGEALAVPELGWRTVAPDEVVEVPDDRVEAFTYQDAWQPESAAAAPTAARRPRMTTARGTAPDDDPTEPACEVDDQAGEA</sequence>
<comment type="caution">
    <text evidence="2">The sequence shown here is derived from an EMBL/GenBank/DDBJ whole genome shotgun (WGS) entry which is preliminary data.</text>
</comment>